<gene>
    <name evidence="6" type="ORF">OLEA9_A086738</name>
</gene>
<evidence type="ECO:0000313" key="7">
    <source>
        <dbReference type="Proteomes" id="UP000594638"/>
    </source>
</evidence>
<evidence type="ECO:0000256" key="4">
    <source>
        <dbReference type="ARBA" id="ARBA00022801"/>
    </source>
</evidence>
<comment type="caution">
    <text evidence="6">The sequence shown here is derived from an EMBL/GenBank/DDBJ whole genome shotgun (WGS) entry which is preliminary data.</text>
</comment>
<evidence type="ECO:0000256" key="5">
    <source>
        <dbReference type="ARBA" id="ARBA00022842"/>
    </source>
</evidence>
<keyword evidence="7" id="KW-1185">Reference proteome</keyword>
<proteinExistence type="inferred from homology"/>
<organism evidence="6 7">
    <name type="scientific">Olea europaea subsp. europaea</name>
    <dbReference type="NCBI Taxonomy" id="158383"/>
    <lineage>
        <taxon>Eukaryota</taxon>
        <taxon>Viridiplantae</taxon>
        <taxon>Streptophyta</taxon>
        <taxon>Embryophyta</taxon>
        <taxon>Tracheophyta</taxon>
        <taxon>Spermatophyta</taxon>
        <taxon>Magnoliopsida</taxon>
        <taxon>eudicotyledons</taxon>
        <taxon>Gunneridae</taxon>
        <taxon>Pentapetalae</taxon>
        <taxon>asterids</taxon>
        <taxon>lamiids</taxon>
        <taxon>Lamiales</taxon>
        <taxon>Oleaceae</taxon>
        <taxon>Oleeae</taxon>
        <taxon>Olea</taxon>
    </lineage>
</organism>
<dbReference type="EMBL" id="CACTIH010002301">
    <property type="protein sequence ID" value="CAA2975731.1"/>
    <property type="molecule type" value="Genomic_DNA"/>
</dbReference>
<sequence length="138" mass="15494">MIDGGEVAIEVLGWPNYPVKDDSLIKYSQQCPVTSEMSLREEDCVMYTRKGSGKAWMQPLIHSDKRLEWQNSARNTHVASIEDPALATFCEPVERSNSNHSFAAGIANTLGLRSVMHYFMLLEIIVQFLAFGLVEVKS</sequence>
<dbReference type="PANTHER" id="PTHR43200:SF26">
    <property type="entry name" value="3'(2'),5'-BISPHOSPHATE NUCLEOTIDASE"/>
    <property type="match status" value="1"/>
</dbReference>
<dbReference type="InterPro" id="IPR051090">
    <property type="entry name" value="Inositol_monoP_superfamily"/>
</dbReference>
<evidence type="ECO:0000313" key="6">
    <source>
        <dbReference type="EMBL" id="CAA2975731.1"/>
    </source>
</evidence>
<dbReference type="Proteomes" id="UP000594638">
    <property type="component" value="Unassembled WGS sequence"/>
</dbReference>
<protein>
    <submittedName>
        <fullName evidence="6">PAP-specific phosphatase HAL2-like</fullName>
    </submittedName>
</protein>
<dbReference type="PANTHER" id="PTHR43200">
    <property type="entry name" value="PHOSPHATASE"/>
    <property type="match status" value="1"/>
</dbReference>
<comment type="similarity">
    <text evidence="2">Belongs to the inositol monophosphatase superfamily.</text>
</comment>
<keyword evidence="5" id="KW-0460">Magnesium</keyword>
<evidence type="ECO:0000256" key="3">
    <source>
        <dbReference type="ARBA" id="ARBA00022723"/>
    </source>
</evidence>
<comment type="cofactor">
    <cofactor evidence="1">
        <name>Mg(2+)</name>
        <dbReference type="ChEBI" id="CHEBI:18420"/>
    </cofactor>
</comment>
<reference evidence="6 7" key="1">
    <citation type="submission" date="2019-12" db="EMBL/GenBank/DDBJ databases">
        <authorList>
            <person name="Alioto T."/>
            <person name="Alioto T."/>
            <person name="Gomez Garrido J."/>
        </authorList>
    </citation>
    <scope>NUCLEOTIDE SEQUENCE [LARGE SCALE GENOMIC DNA]</scope>
</reference>
<dbReference type="OrthoDB" id="411145at2759"/>
<dbReference type="GO" id="GO:0046872">
    <property type="term" value="F:metal ion binding"/>
    <property type="evidence" value="ECO:0007669"/>
    <property type="project" value="UniProtKB-KW"/>
</dbReference>
<dbReference type="GO" id="GO:0008441">
    <property type="term" value="F:3'(2'),5'-bisphosphate nucleotidase activity"/>
    <property type="evidence" value="ECO:0007669"/>
    <property type="project" value="TreeGrafter"/>
</dbReference>
<dbReference type="GO" id="GO:0000103">
    <property type="term" value="P:sulfate assimilation"/>
    <property type="evidence" value="ECO:0007669"/>
    <property type="project" value="TreeGrafter"/>
</dbReference>
<evidence type="ECO:0000256" key="1">
    <source>
        <dbReference type="ARBA" id="ARBA00001946"/>
    </source>
</evidence>
<name>A0A8S0RAL7_OLEEU</name>
<dbReference type="Gramene" id="OE9A086738T1">
    <property type="protein sequence ID" value="OE9A086738C1"/>
    <property type="gene ID" value="OE9A086738"/>
</dbReference>
<accession>A0A8S0RAL7</accession>
<dbReference type="AlphaFoldDB" id="A0A8S0RAL7"/>
<evidence type="ECO:0000256" key="2">
    <source>
        <dbReference type="ARBA" id="ARBA00009759"/>
    </source>
</evidence>
<keyword evidence="3" id="KW-0479">Metal-binding</keyword>
<keyword evidence="4" id="KW-0378">Hydrolase</keyword>